<dbReference type="RefSeq" id="WP_082988885.1">
    <property type="nucleotide sequence ID" value="NZ_LOCQ01000054.1"/>
</dbReference>
<evidence type="ECO:0000256" key="3">
    <source>
        <dbReference type="ARBA" id="ARBA00022729"/>
    </source>
</evidence>
<comment type="caution">
    <text evidence="8">The sequence shown here is derived from an EMBL/GenBank/DDBJ whole genome shotgun (WGS) entry which is preliminary data.</text>
</comment>
<evidence type="ECO:0000256" key="6">
    <source>
        <dbReference type="ARBA" id="ARBA00022833"/>
    </source>
</evidence>
<dbReference type="GO" id="GO:0046872">
    <property type="term" value="F:metal ion binding"/>
    <property type="evidence" value="ECO:0007669"/>
    <property type="project" value="UniProtKB-KW"/>
</dbReference>
<keyword evidence="5" id="KW-0378">Hydrolase</keyword>
<keyword evidence="7" id="KW-0482">Metalloprotease</keyword>
<dbReference type="Gene3D" id="3.30.1380.10">
    <property type="match status" value="1"/>
</dbReference>
<reference evidence="8 9" key="1">
    <citation type="submission" date="2016-04" db="EMBL/GenBank/DDBJ databases">
        <title>Draft genome sequence of Janthinobacterium psychrotolerans sp. nov., isolated from freshwater sediments in Denmark.</title>
        <authorList>
            <person name="Gong X."/>
            <person name="Skrivergaard S."/>
            <person name="Korsgaard B.S."/>
            <person name="Schreiber L."/>
            <person name="Marshall I.P."/>
            <person name="Finster K."/>
            <person name="Schramm A."/>
        </authorList>
    </citation>
    <scope>NUCLEOTIDE SEQUENCE [LARGE SCALE GENOMIC DNA]</scope>
    <source>
        <strain evidence="8 9">S3-2</strain>
    </source>
</reference>
<accession>A0A1A7C4K1</accession>
<dbReference type="STRING" id="1747903.ASR47_100958"/>
<evidence type="ECO:0000256" key="1">
    <source>
        <dbReference type="ARBA" id="ARBA00022670"/>
    </source>
</evidence>
<keyword evidence="4" id="KW-0574">Periplasm</keyword>
<dbReference type="AlphaFoldDB" id="A0A1A7C4K1"/>
<gene>
    <name evidence="8" type="ORF">ASR47_100958</name>
</gene>
<evidence type="ECO:0000256" key="2">
    <source>
        <dbReference type="ARBA" id="ARBA00022723"/>
    </source>
</evidence>
<keyword evidence="9" id="KW-1185">Reference proteome</keyword>
<evidence type="ECO:0000313" key="9">
    <source>
        <dbReference type="Proteomes" id="UP000092713"/>
    </source>
</evidence>
<evidence type="ECO:0000256" key="7">
    <source>
        <dbReference type="ARBA" id="ARBA00023049"/>
    </source>
</evidence>
<keyword evidence="2" id="KW-0479">Metal-binding</keyword>
<dbReference type="EMBL" id="LOCQ01000054">
    <property type="protein sequence ID" value="OBV39243.1"/>
    <property type="molecule type" value="Genomic_DNA"/>
</dbReference>
<dbReference type="SUPFAM" id="SSF55166">
    <property type="entry name" value="Hedgehog/DD-peptidase"/>
    <property type="match status" value="1"/>
</dbReference>
<evidence type="ECO:0000256" key="4">
    <source>
        <dbReference type="ARBA" id="ARBA00022764"/>
    </source>
</evidence>
<organism evidence="8 9">
    <name type="scientific">Janthinobacterium psychrotolerans</name>
    <dbReference type="NCBI Taxonomy" id="1747903"/>
    <lineage>
        <taxon>Bacteria</taxon>
        <taxon>Pseudomonadati</taxon>
        <taxon>Pseudomonadota</taxon>
        <taxon>Betaproteobacteria</taxon>
        <taxon>Burkholderiales</taxon>
        <taxon>Oxalobacteraceae</taxon>
        <taxon>Janthinobacterium</taxon>
    </lineage>
</organism>
<sequence length="170" mass="19591">MPLELQPKDHRGYFILPQAPEGAGYYVYGNLNHMPNSGHLAQHAHPNMLSLIFHIEHQWQAIDDRKFGIGNISIAEGVAYDKHKSHQKGIEMDIRPVRKDKLTGQAARVSRFDEVYDRDATIKLIRLFLRHPGVTKVFFNDATIQKEIGSGRVRFLMGHDDHLHIEIREH</sequence>
<dbReference type="Proteomes" id="UP000092713">
    <property type="component" value="Unassembled WGS sequence"/>
</dbReference>
<keyword evidence="1" id="KW-0645">Protease</keyword>
<dbReference type="Pfam" id="PF03411">
    <property type="entry name" value="Peptidase_M74"/>
    <property type="match status" value="1"/>
</dbReference>
<proteinExistence type="predicted"/>
<protein>
    <submittedName>
        <fullName evidence="8">Penicillin-insensitive murein endopeptidase</fullName>
    </submittedName>
</protein>
<dbReference type="GO" id="GO:0008237">
    <property type="term" value="F:metallopeptidase activity"/>
    <property type="evidence" value="ECO:0007669"/>
    <property type="project" value="UniProtKB-KW"/>
</dbReference>
<dbReference type="GO" id="GO:0004252">
    <property type="term" value="F:serine-type endopeptidase activity"/>
    <property type="evidence" value="ECO:0007669"/>
    <property type="project" value="InterPro"/>
</dbReference>
<evidence type="ECO:0000256" key="5">
    <source>
        <dbReference type="ARBA" id="ARBA00022801"/>
    </source>
</evidence>
<dbReference type="PATRIC" id="fig|1747903.4.peg.2825"/>
<keyword evidence="6" id="KW-0862">Zinc</keyword>
<dbReference type="InterPro" id="IPR009045">
    <property type="entry name" value="Zn_M74/Hedgehog-like"/>
</dbReference>
<evidence type="ECO:0000313" key="8">
    <source>
        <dbReference type="EMBL" id="OBV39243.1"/>
    </source>
</evidence>
<dbReference type="GO" id="GO:0006508">
    <property type="term" value="P:proteolysis"/>
    <property type="evidence" value="ECO:0007669"/>
    <property type="project" value="UniProtKB-KW"/>
</dbReference>
<name>A0A1A7C4K1_9BURK</name>
<dbReference type="OrthoDB" id="8756136at2"/>
<keyword evidence="3" id="KW-0732">Signal</keyword>
<dbReference type="GO" id="GO:0030288">
    <property type="term" value="C:outer membrane-bounded periplasmic space"/>
    <property type="evidence" value="ECO:0007669"/>
    <property type="project" value="InterPro"/>
</dbReference>
<dbReference type="InterPro" id="IPR005073">
    <property type="entry name" value="Peptidase_M74"/>
</dbReference>